<organism evidence="4 5">
    <name type="scientific">Paraburkholderia fungorum</name>
    <dbReference type="NCBI Taxonomy" id="134537"/>
    <lineage>
        <taxon>Bacteria</taxon>
        <taxon>Pseudomonadati</taxon>
        <taxon>Pseudomonadota</taxon>
        <taxon>Betaproteobacteria</taxon>
        <taxon>Burkholderiales</taxon>
        <taxon>Burkholderiaceae</taxon>
        <taxon>Paraburkholderia</taxon>
    </lineage>
</organism>
<dbReference type="Gene3D" id="3.40.50.2000">
    <property type="entry name" value="Glycogen Phosphorylase B"/>
    <property type="match status" value="2"/>
</dbReference>
<dbReference type="CDD" id="cd04184">
    <property type="entry name" value="GT2_RfbC_Mx_like"/>
    <property type="match status" value="1"/>
</dbReference>
<dbReference type="Pfam" id="PF13579">
    <property type="entry name" value="Glyco_trans_4_4"/>
    <property type="match status" value="1"/>
</dbReference>
<protein>
    <submittedName>
        <fullName evidence="4">Glycosyltransferase</fullName>
        <ecNumber evidence="4">2.4.-.-</ecNumber>
    </submittedName>
</protein>
<dbReference type="Pfam" id="PF00535">
    <property type="entry name" value="Glycos_transf_2"/>
    <property type="match status" value="2"/>
</dbReference>
<dbReference type="PANTHER" id="PTHR43179">
    <property type="entry name" value="RHAMNOSYLTRANSFERASE WBBL"/>
    <property type="match status" value="1"/>
</dbReference>
<dbReference type="InterPro" id="IPR001173">
    <property type="entry name" value="Glyco_trans_2-like"/>
</dbReference>
<name>A0AAP5QJI9_9BURK</name>
<evidence type="ECO:0000259" key="1">
    <source>
        <dbReference type="Pfam" id="PF00534"/>
    </source>
</evidence>
<dbReference type="CDD" id="cd03801">
    <property type="entry name" value="GT4_PimA-like"/>
    <property type="match status" value="1"/>
</dbReference>
<feature type="domain" description="Glycosyltransferase 2-like" evidence="2">
    <location>
        <begin position="171"/>
        <end position="331"/>
    </location>
</feature>
<proteinExistence type="predicted"/>
<dbReference type="PANTHER" id="PTHR43179:SF7">
    <property type="entry name" value="RHAMNOSYLTRANSFERASE WBBL"/>
    <property type="match status" value="1"/>
</dbReference>
<dbReference type="InterPro" id="IPR028098">
    <property type="entry name" value="Glyco_trans_4-like_N"/>
</dbReference>
<dbReference type="Pfam" id="PF00534">
    <property type="entry name" value="Glycos_transf_1"/>
    <property type="match status" value="1"/>
</dbReference>
<evidence type="ECO:0000259" key="3">
    <source>
        <dbReference type="Pfam" id="PF13579"/>
    </source>
</evidence>
<reference evidence="4" key="1">
    <citation type="submission" date="2022-08" db="EMBL/GenBank/DDBJ databases">
        <authorList>
            <person name="Kim S.-J."/>
        </authorList>
    </citation>
    <scope>NUCLEOTIDE SEQUENCE</scope>
    <source>
        <strain evidence="4">KJ</strain>
    </source>
</reference>
<keyword evidence="4" id="KW-0808">Transferase</keyword>
<dbReference type="SUPFAM" id="SSF53448">
    <property type="entry name" value="Nucleotide-diphospho-sugar transferases"/>
    <property type="match status" value="2"/>
</dbReference>
<dbReference type="InterPro" id="IPR029044">
    <property type="entry name" value="Nucleotide-diphossugar_trans"/>
</dbReference>
<keyword evidence="4" id="KW-0328">Glycosyltransferase</keyword>
<dbReference type="Proteomes" id="UP001246473">
    <property type="component" value="Unassembled WGS sequence"/>
</dbReference>
<comment type="caution">
    <text evidence="4">The sequence shown here is derived from an EMBL/GenBank/DDBJ whole genome shotgun (WGS) entry which is preliminary data.</text>
</comment>
<feature type="domain" description="Glycosyltransferase 2-like" evidence="2">
    <location>
        <begin position="432"/>
        <end position="555"/>
    </location>
</feature>
<dbReference type="EC" id="2.4.-.-" evidence="4"/>
<dbReference type="CDD" id="cd04186">
    <property type="entry name" value="GT_2_like_c"/>
    <property type="match status" value="1"/>
</dbReference>
<evidence type="ECO:0000313" key="5">
    <source>
        <dbReference type="Proteomes" id="UP001246473"/>
    </source>
</evidence>
<dbReference type="RefSeq" id="WP_167440678.1">
    <property type="nucleotide sequence ID" value="NZ_JANSLM010000024.1"/>
</dbReference>
<dbReference type="SUPFAM" id="SSF53756">
    <property type="entry name" value="UDP-Glycosyltransferase/glycogen phosphorylase"/>
    <property type="match status" value="1"/>
</dbReference>
<accession>A0AAP5QJI9</accession>
<dbReference type="Gene3D" id="3.90.550.10">
    <property type="entry name" value="Spore Coat Polysaccharide Biosynthesis Protein SpsA, Chain A"/>
    <property type="match status" value="2"/>
</dbReference>
<feature type="domain" description="Glycosyltransferase subfamily 4-like N-terminal" evidence="3">
    <location>
        <begin position="725"/>
        <end position="876"/>
    </location>
</feature>
<dbReference type="AlphaFoldDB" id="A0AAP5QJI9"/>
<evidence type="ECO:0000313" key="4">
    <source>
        <dbReference type="EMBL" id="MDT8843424.1"/>
    </source>
</evidence>
<sequence length="1098" mass="123009">MAHRLRHDPTLQLASFFDATWYLTHYPDVRRSKVDPLLHYLMYGATEGRNPSAMFDTKWYLMRNADVRALGINPLVHFLLHGRGEGRTPGTRVEMYASGEPAARPKAELPSHLITWLKALPDGELPIGQSMRTGRLEPYASWRAVNALSEVDIDELRHALAQRAGKLPKISIITPVYNTDPKLFGLLERAVAAQIYTDWEWCLVNDGSPSSHVVAMLERAQSLDSRIKVAHLEKNGGISVATNAAVEIATGEVIAFVDHDDLITPDCLAEIALYYADHADADIVYSDDDKVDLAGRHFAPQFKPDWSPVLLLSYMYLGHIFTVRRSLFREIGGFRKPFDGSQDFDFALRAVERARHVGHVPKILYNWRVVPGSTAASGDAKPESFEAGRKAVEEAIGRRGLKEARVIQPDWAKAAKVGMFEIDFPHDGPSVSIVIPTKNQFSFIKTCVDSLARTRYRNFDVLVIDNDSDDPKTIEYFKSLKDRPRHEVIRIPSKGGRFSFSALMNEAVTHARGEYVLFLNNDTEVISDIWLSAMMGYAQLEKVGAVGARLYFEDRTIQHAGIVHGYNEGMVGHAFRCKPPHDWGYLGFIRTAREYSAVTAACLVTPRKLFLDIGGFDETNFAVAYNDVDYCYRLVQAGWSCVYAPQAELFHFEGKSRGSKDDPLEITAFRRKYGQWKDRWYNRNLSLENEWFEPGAIHSQTRRDQPVHVVFVTHNLNFEGAPIFLFDLVKGLVDRGSVTATVVSPSDGPLRADFERAGFKVHVLSDPSAMSDEYAVSATLETVGSVFKHLGADVVLANTLVTFWAIAGATTAGIPSIWCQHESEPWNTYFDYLPPAARRVAYAAFAQAYRVLYVAEATRRAWRDVETRGNLQVIRYGIPPQRLSEETGRWSREDARSKLDVDEDDIVVVVVGTVCHRKGQLDLAQAFTLMSSQVQRRVRVFLAGKSGESTYFDEIEKTISELPTGVRERVTLTGPVEDPFVYYSAADIYVCSSHIESAPRVLVEAMACGLPIITTPVFGIPEQVKEGVNALFYDAGDVKQLSKLVSVLATDDELRDRLGARSKDVLESLPGFEEMIIGYTRVIREAAPVDVRSLNDER</sequence>
<gene>
    <name evidence="4" type="ORF">ParKJ_39050</name>
</gene>
<dbReference type="InterPro" id="IPR001296">
    <property type="entry name" value="Glyco_trans_1"/>
</dbReference>
<feature type="domain" description="Glycosyl transferase family 1" evidence="1">
    <location>
        <begin position="892"/>
        <end position="1063"/>
    </location>
</feature>
<dbReference type="GO" id="GO:0016757">
    <property type="term" value="F:glycosyltransferase activity"/>
    <property type="evidence" value="ECO:0007669"/>
    <property type="project" value="UniProtKB-KW"/>
</dbReference>
<dbReference type="EMBL" id="JANSLM010000024">
    <property type="protein sequence ID" value="MDT8843424.1"/>
    <property type="molecule type" value="Genomic_DNA"/>
</dbReference>
<evidence type="ECO:0000259" key="2">
    <source>
        <dbReference type="Pfam" id="PF00535"/>
    </source>
</evidence>